<evidence type="ECO:0000256" key="3">
    <source>
        <dbReference type="ARBA" id="ARBA00019610"/>
    </source>
</evidence>
<dbReference type="GO" id="GO:0006357">
    <property type="term" value="P:regulation of transcription by RNA polymerase II"/>
    <property type="evidence" value="ECO:0007669"/>
    <property type="project" value="InterPro"/>
</dbReference>
<dbReference type="PANTHER" id="PTHR13114">
    <property type="entry name" value="MEDIATOR OF RNA POLYMERASE II TRANSCRIPTION SUBUNIT 17"/>
    <property type="match status" value="1"/>
</dbReference>
<evidence type="ECO:0000256" key="4">
    <source>
        <dbReference type="ARBA" id="ARBA00023015"/>
    </source>
</evidence>
<comment type="similarity">
    <text evidence="2 8">Belongs to the Mediator complex subunit 17 family.</text>
</comment>
<dbReference type="EMBL" id="ML977499">
    <property type="protein sequence ID" value="KAF2133158.1"/>
    <property type="molecule type" value="Genomic_DNA"/>
</dbReference>
<evidence type="ECO:0000256" key="9">
    <source>
        <dbReference type="SAM" id="MobiDB-lite"/>
    </source>
</evidence>
<evidence type="ECO:0000313" key="10">
    <source>
        <dbReference type="EMBL" id="KAF2133158.1"/>
    </source>
</evidence>
<dbReference type="Pfam" id="PF10156">
    <property type="entry name" value="Med17"/>
    <property type="match status" value="1"/>
</dbReference>
<dbReference type="InterPro" id="IPR019313">
    <property type="entry name" value="Mediator_Med17"/>
</dbReference>
<dbReference type="PANTHER" id="PTHR13114:SF7">
    <property type="entry name" value="MEDIATOR OF RNA POLYMERASE II TRANSCRIPTION SUBUNIT 17"/>
    <property type="match status" value="1"/>
</dbReference>
<reference evidence="10" key="1">
    <citation type="journal article" date="2020" name="Stud. Mycol.">
        <title>101 Dothideomycetes genomes: a test case for predicting lifestyles and emergence of pathogens.</title>
        <authorList>
            <person name="Haridas S."/>
            <person name="Albert R."/>
            <person name="Binder M."/>
            <person name="Bloem J."/>
            <person name="Labutti K."/>
            <person name="Salamov A."/>
            <person name="Andreopoulos B."/>
            <person name="Baker S."/>
            <person name="Barry K."/>
            <person name="Bills G."/>
            <person name="Bluhm B."/>
            <person name="Cannon C."/>
            <person name="Castanera R."/>
            <person name="Culley D."/>
            <person name="Daum C."/>
            <person name="Ezra D."/>
            <person name="Gonzalez J."/>
            <person name="Henrissat B."/>
            <person name="Kuo A."/>
            <person name="Liang C."/>
            <person name="Lipzen A."/>
            <person name="Lutzoni F."/>
            <person name="Magnuson J."/>
            <person name="Mondo S."/>
            <person name="Nolan M."/>
            <person name="Ohm R."/>
            <person name="Pangilinan J."/>
            <person name="Park H.-J."/>
            <person name="Ramirez L."/>
            <person name="Alfaro M."/>
            <person name="Sun H."/>
            <person name="Tritt A."/>
            <person name="Yoshinaga Y."/>
            <person name="Zwiers L.-H."/>
            <person name="Turgeon B."/>
            <person name="Goodwin S."/>
            <person name="Spatafora J."/>
            <person name="Crous P."/>
            <person name="Grigoriev I."/>
        </authorList>
    </citation>
    <scope>NUCLEOTIDE SEQUENCE</scope>
    <source>
        <strain evidence="10">CBS 119687</strain>
    </source>
</reference>
<evidence type="ECO:0000256" key="2">
    <source>
        <dbReference type="ARBA" id="ARBA00005635"/>
    </source>
</evidence>
<comment type="subunit">
    <text evidence="8">Component of the Mediator complex.</text>
</comment>
<keyword evidence="11" id="KW-1185">Reference proteome</keyword>
<evidence type="ECO:0000256" key="8">
    <source>
        <dbReference type="RuleBase" id="RU364140"/>
    </source>
</evidence>
<dbReference type="GO" id="GO:0016592">
    <property type="term" value="C:mediator complex"/>
    <property type="evidence" value="ECO:0007669"/>
    <property type="project" value="InterPro"/>
</dbReference>
<evidence type="ECO:0000313" key="11">
    <source>
        <dbReference type="Proteomes" id="UP000799771"/>
    </source>
</evidence>
<dbReference type="OrthoDB" id="5319830at2759"/>
<dbReference type="AlphaFoldDB" id="A0A6A6APS1"/>
<feature type="compositionally biased region" description="Basic and acidic residues" evidence="9">
    <location>
        <begin position="62"/>
        <end position="77"/>
    </location>
</feature>
<name>A0A6A6APS1_9PLEO</name>
<feature type="region of interest" description="Disordered" evidence="9">
    <location>
        <begin position="49"/>
        <end position="77"/>
    </location>
</feature>
<sequence length="655" mass="73635">MSGSESLREVTLRPWPTPVKEELGQQELLLQVTQLTSERGHLREITEKSLQEQIDGGEDAPDGIKEGVEEGKEAPSTNERLEEIYRVRMEMIGHLEWARFATNNLLDICSLILSVDPNKRSAQLFSAGFRQSGLDQGLPFGSFGVSRENHEQHVRRPEEEARMQDLELRQELVAKGSRMEALESAVDDILKAAKNFEKEARRETKYWEEIVSISNKGWPIQRLRQNARHVPFGVRYGLPEASDHFKARGFAPLRMDEDGSIILDPALTLKPKTLRVRVSENGKTAGTSYLPVQGEAKELAIEKSIQLARDSLFEEELFHEMTMETRQLVSYGVEFRDSVISFDAPTMGTVPTHRRLMIDCIPRDENITGSQDHSLDWLAQHIAEGLRLLLGHEHNMRLYRRTQLPPPLTARKREKPPAPILRTLLAMLRHVESVDSLYAYLETTARTMKSAGLDVALDTTRELSWTKLTETLKESSNKDLSATDQLLEIFTKPFDGKATLTLPSLNGTQSENIVVVTRTIIGQPTFGTEHKLTIPSLLVSDLGLFQQLKFSSVDEVKSYLDWILSLHLSGRLLKNEYSARAIVKGKESRLTISSSSSKKGSTLSKDVMVELHGGELKVSVTAVDSQQSNEEAQSHVWNGKDGEISLKEKVRSLVG</sequence>
<proteinExistence type="inferred from homology"/>
<keyword evidence="8" id="KW-0010">Activator</keyword>
<keyword evidence="5 8" id="KW-0804">Transcription</keyword>
<evidence type="ECO:0000256" key="1">
    <source>
        <dbReference type="ARBA" id="ARBA00004123"/>
    </source>
</evidence>
<protein>
    <recommendedName>
        <fullName evidence="3 8">Mediator of RNA polymerase II transcription subunit 17</fullName>
    </recommendedName>
    <alternativeName>
        <fullName evidence="7 8">Mediator complex subunit 17</fullName>
    </alternativeName>
</protein>
<keyword evidence="6 8" id="KW-0539">Nucleus</keyword>
<keyword evidence="4 8" id="KW-0805">Transcription regulation</keyword>
<dbReference type="GO" id="GO:0003712">
    <property type="term" value="F:transcription coregulator activity"/>
    <property type="evidence" value="ECO:0007669"/>
    <property type="project" value="InterPro"/>
</dbReference>
<organism evidence="10 11">
    <name type="scientific">Dothidotthia symphoricarpi CBS 119687</name>
    <dbReference type="NCBI Taxonomy" id="1392245"/>
    <lineage>
        <taxon>Eukaryota</taxon>
        <taxon>Fungi</taxon>
        <taxon>Dikarya</taxon>
        <taxon>Ascomycota</taxon>
        <taxon>Pezizomycotina</taxon>
        <taxon>Dothideomycetes</taxon>
        <taxon>Pleosporomycetidae</taxon>
        <taxon>Pleosporales</taxon>
        <taxon>Dothidotthiaceae</taxon>
        <taxon>Dothidotthia</taxon>
    </lineage>
</organism>
<dbReference type="GO" id="GO:0070847">
    <property type="term" value="C:core mediator complex"/>
    <property type="evidence" value="ECO:0007669"/>
    <property type="project" value="TreeGrafter"/>
</dbReference>
<gene>
    <name evidence="8" type="primary">MED17</name>
    <name evidence="10" type="ORF">P153DRAFT_282522</name>
</gene>
<evidence type="ECO:0000256" key="5">
    <source>
        <dbReference type="ARBA" id="ARBA00023163"/>
    </source>
</evidence>
<evidence type="ECO:0000256" key="6">
    <source>
        <dbReference type="ARBA" id="ARBA00023242"/>
    </source>
</evidence>
<comment type="subcellular location">
    <subcellularLocation>
        <location evidence="1 8">Nucleus</location>
    </subcellularLocation>
</comment>
<dbReference type="Proteomes" id="UP000799771">
    <property type="component" value="Unassembled WGS sequence"/>
</dbReference>
<evidence type="ECO:0000256" key="7">
    <source>
        <dbReference type="ARBA" id="ARBA00032014"/>
    </source>
</evidence>
<accession>A0A6A6APS1</accession>
<comment type="function">
    <text evidence="8">Component of the Mediator complex, a coactivator involved in the regulated transcription of nearly all RNA polymerase II-dependent genes. Mediator functions as a bridge to convey information from gene-specific regulatory proteins to the basal RNA polymerase II transcription machinery. Mediator is recruited to promoters by direct interactions with regulatory proteins and serves as a scaffold for the assembly of a functional preinitiation complex with RNA polymerase II and the general transcription factors.</text>
</comment>